<organism evidence="2 3">
    <name type="scientific">Nonomuraea guangzhouensis</name>
    <dbReference type="NCBI Taxonomy" id="1291555"/>
    <lineage>
        <taxon>Bacteria</taxon>
        <taxon>Bacillati</taxon>
        <taxon>Actinomycetota</taxon>
        <taxon>Actinomycetes</taxon>
        <taxon>Streptosporangiales</taxon>
        <taxon>Streptosporangiaceae</taxon>
        <taxon>Nonomuraea</taxon>
    </lineage>
</organism>
<comment type="caution">
    <text evidence="2">The sequence shown here is derived from an EMBL/GenBank/DDBJ whole genome shotgun (WGS) entry which is preliminary data.</text>
</comment>
<keyword evidence="3" id="KW-1185">Reference proteome</keyword>
<evidence type="ECO:0000256" key="1">
    <source>
        <dbReference type="SAM" id="Phobius"/>
    </source>
</evidence>
<feature type="transmembrane region" description="Helical" evidence="1">
    <location>
        <begin position="141"/>
        <end position="163"/>
    </location>
</feature>
<evidence type="ECO:0000313" key="2">
    <source>
        <dbReference type="EMBL" id="MFD1544802.1"/>
    </source>
</evidence>
<evidence type="ECO:0000313" key="3">
    <source>
        <dbReference type="Proteomes" id="UP001597097"/>
    </source>
</evidence>
<proteinExistence type="predicted"/>
<gene>
    <name evidence="2" type="ORF">ACFSJ0_47710</name>
</gene>
<dbReference type="PANTHER" id="PTHR36974:SF1">
    <property type="entry name" value="DOXX FAMILY MEMBRANE PROTEIN"/>
    <property type="match status" value="1"/>
</dbReference>
<feature type="transmembrane region" description="Helical" evidence="1">
    <location>
        <begin position="75"/>
        <end position="94"/>
    </location>
</feature>
<dbReference type="RefSeq" id="WP_308126898.1">
    <property type="nucleotide sequence ID" value="NZ_JAHKRM010000005.1"/>
</dbReference>
<keyword evidence="1" id="KW-0812">Transmembrane</keyword>
<name>A0ABW4GPZ1_9ACTN</name>
<evidence type="ECO:0008006" key="4">
    <source>
        <dbReference type="Google" id="ProtNLM"/>
    </source>
</evidence>
<dbReference type="Proteomes" id="UP001597097">
    <property type="component" value="Unassembled WGS sequence"/>
</dbReference>
<dbReference type="PANTHER" id="PTHR36974">
    <property type="entry name" value="MEMBRANE PROTEIN-RELATED"/>
    <property type="match status" value="1"/>
</dbReference>
<reference evidence="3" key="1">
    <citation type="journal article" date="2019" name="Int. J. Syst. Evol. Microbiol.">
        <title>The Global Catalogue of Microorganisms (GCM) 10K type strain sequencing project: providing services to taxonomists for standard genome sequencing and annotation.</title>
        <authorList>
            <consortium name="The Broad Institute Genomics Platform"/>
            <consortium name="The Broad Institute Genome Sequencing Center for Infectious Disease"/>
            <person name="Wu L."/>
            <person name="Ma J."/>
        </authorList>
    </citation>
    <scope>NUCLEOTIDE SEQUENCE [LARGE SCALE GENOMIC DNA]</scope>
    <source>
        <strain evidence="3">CGMCC 1.15399</strain>
    </source>
</reference>
<sequence length="165" mass="17376">METIIVLMVALLGFRALGAFGVRRFASWPVSAAHALAVMLFMTASAHFVPDGVTVMPNHGDLVRMVPPFVPFADAVVYLTGVLELMGAVGLIIAGTRRPAGIGLVALFVLLLPANIYAAVADVPFNGGEASPLWLRVPEQVVYIAVALWAMTPAPTVAGVTALRR</sequence>
<accession>A0ABW4GPZ1</accession>
<keyword evidence="1" id="KW-1133">Transmembrane helix</keyword>
<protein>
    <recommendedName>
        <fullName evidence="4">DoxX family membrane protein</fullName>
    </recommendedName>
</protein>
<keyword evidence="1" id="KW-0472">Membrane</keyword>
<feature type="transmembrane region" description="Helical" evidence="1">
    <location>
        <begin position="101"/>
        <end position="121"/>
    </location>
</feature>
<dbReference type="EMBL" id="JBHUCM010000045">
    <property type="protein sequence ID" value="MFD1544802.1"/>
    <property type="molecule type" value="Genomic_DNA"/>
</dbReference>